<evidence type="ECO:0000313" key="2">
    <source>
        <dbReference type="Proteomes" id="UP001153954"/>
    </source>
</evidence>
<organism evidence="1 2">
    <name type="scientific">Euphydryas editha</name>
    <name type="common">Edith's checkerspot</name>
    <dbReference type="NCBI Taxonomy" id="104508"/>
    <lineage>
        <taxon>Eukaryota</taxon>
        <taxon>Metazoa</taxon>
        <taxon>Ecdysozoa</taxon>
        <taxon>Arthropoda</taxon>
        <taxon>Hexapoda</taxon>
        <taxon>Insecta</taxon>
        <taxon>Pterygota</taxon>
        <taxon>Neoptera</taxon>
        <taxon>Endopterygota</taxon>
        <taxon>Lepidoptera</taxon>
        <taxon>Glossata</taxon>
        <taxon>Ditrysia</taxon>
        <taxon>Papilionoidea</taxon>
        <taxon>Nymphalidae</taxon>
        <taxon>Nymphalinae</taxon>
        <taxon>Euphydryas</taxon>
    </lineage>
</organism>
<proteinExistence type="predicted"/>
<accession>A0AAU9V2B1</accession>
<comment type="caution">
    <text evidence="1">The sequence shown here is derived from an EMBL/GenBank/DDBJ whole genome shotgun (WGS) entry which is preliminary data.</text>
</comment>
<sequence>MISSNLDAGGLDISNCRGQAYDNAAVMARRHSGVQQTIKEINLKVEFVPCSCASNPVMPHYDDKSTAGFLWLLWHALSYQKVPHICHLPAEGCVKAFLSVKKGYGMPNLHRGHIHTKSGRVF</sequence>
<dbReference type="EMBL" id="CAKOGL010000026">
    <property type="protein sequence ID" value="CAH2103205.1"/>
    <property type="molecule type" value="Genomic_DNA"/>
</dbReference>
<keyword evidence="2" id="KW-1185">Reference proteome</keyword>
<dbReference type="AlphaFoldDB" id="A0AAU9V2B1"/>
<reference evidence="1" key="1">
    <citation type="submission" date="2022-03" db="EMBL/GenBank/DDBJ databases">
        <authorList>
            <person name="Tunstrom K."/>
        </authorList>
    </citation>
    <scope>NUCLEOTIDE SEQUENCE</scope>
</reference>
<dbReference type="PANTHER" id="PTHR45749:SF21">
    <property type="entry name" value="DUF4371 DOMAIN-CONTAINING PROTEIN"/>
    <property type="match status" value="1"/>
</dbReference>
<evidence type="ECO:0000313" key="1">
    <source>
        <dbReference type="EMBL" id="CAH2103205.1"/>
    </source>
</evidence>
<dbReference type="PANTHER" id="PTHR45749">
    <property type="match status" value="1"/>
</dbReference>
<gene>
    <name evidence="1" type="ORF">EEDITHA_LOCUS17748</name>
</gene>
<name>A0AAU9V2B1_EUPED</name>
<dbReference type="Proteomes" id="UP001153954">
    <property type="component" value="Unassembled WGS sequence"/>
</dbReference>
<evidence type="ECO:0008006" key="3">
    <source>
        <dbReference type="Google" id="ProtNLM"/>
    </source>
</evidence>
<protein>
    <recommendedName>
        <fullName evidence="3">C2H2-type domain-containing protein</fullName>
    </recommendedName>
</protein>